<comment type="caution">
    <text evidence="1">The sequence shown here is derived from an EMBL/GenBank/DDBJ whole genome shotgun (WGS) entry which is preliminary data.</text>
</comment>
<evidence type="ECO:0000313" key="1">
    <source>
        <dbReference type="EMBL" id="MES0838349.1"/>
    </source>
</evidence>
<dbReference type="InterPro" id="IPR048142">
    <property type="entry name" value="QRL_CxxC_CxxC"/>
</dbReference>
<proteinExistence type="predicted"/>
<accession>A0ABV2A728</accession>
<dbReference type="EMBL" id="JBEQNB010000028">
    <property type="protein sequence ID" value="MES0838349.1"/>
    <property type="molecule type" value="Genomic_DNA"/>
</dbReference>
<dbReference type="RefSeq" id="WP_352987163.1">
    <property type="nucleotide sequence ID" value="NZ_JBEQNA010000024.1"/>
</dbReference>
<gene>
    <name evidence="1" type="ORF">ABUK86_31600</name>
</gene>
<evidence type="ECO:0000313" key="2">
    <source>
        <dbReference type="Proteomes" id="UP001432401"/>
    </source>
</evidence>
<dbReference type="Proteomes" id="UP001432401">
    <property type="component" value="Unassembled WGS sequence"/>
</dbReference>
<reference evidence="1 2" key="1">
    <citation type="submission" date="2024-06" db="EMBL/GenBank/DDBJ databases">
        <authorList>
            <person name="Bataeva Y.V."/>
            <person name="Grigorian L.N."/>
            <person name="Solomentsev V.I."/>
        </authorList>
    </citation>
    <scope>NUCLEOTIDE SEQUENCE [LARGE SCALE GENOMIC DNA]</scope>
    <source>
        <strain evidence="2">SCPM-O-B-12605 (RCAM04882)</strain>
    </source>
</reference>
<dbReference type="NCBIfam" id="NF041638">
    <property type="entry name" value="QRL_CxxC_CxxC"/>
    <property type="match status" value="1"/>
</dbReference>
<name>A0ABV2A728_9ACTN</name>
<keyword evidence="2" id="KW-1185">Reference proteome</keyword>
<protein>
    <submittedName>
        <fullName evidence="1">RRQRL motif-containing zinc-binding protein</fullName>
    </submittedName>
</protein>
<sequence>MATFHALYDPTGSRHGVPTYPWGWVPDPDLRTKAQLRAEGLSIAGLEVAAQIMWRSRRAGHRLGTRTASLYRRSLARPVRPLTPGQERALCRALMARHTCRECERLWDFCLPTGNGGQCPDGCDATFEAPEDAPLAAAA</sequence>
<organism evidence="1 2">
    <name type="scientific">Nocardiopsis tropica</name>
    <dbReference type="NCBI Taxonomy" id="109330"/>
    <lineage>
        <taxon>Bacteria</taxon>
        <taxon>Bacillati</taxon>
        <taxon>Actinomycetota</taxon>
        <taxon>Actinomycetes</taxon>
        <taxon>Streptosporangiales</taxon>
        <taxon>Nocardiopsidaceae</taxon>
        <taxon>Nocardiopsis</taxon>
    </lineage>
</organism>